<dbReference type="InterPro" id="IPR006674">
    <property type="entry name" value="HD_domain"/>
</dbReference>
<dbReference type="InterPro" id="IPR037522">
    <property type="entry name" value="HD_GYP_dom"/>
</dbReference>
<proteinExistence type="predicted"/>
<dbReference type="Gene3D" id="1.10.3210.10">
    <property type="entry name" value="Hypothetical protein af1432"/>
    <property type="match status" value="1"/>
</dbReference>
<name>A0ABX7S6Q6_9BACT</name>
<dbReference type="Proteomes" id="UP000671862">
    <property type="component" value="Chromosome"/>
</dbReference>
<dbReference type="InterPro" id="IPR006675">
    <property type="entry name" value="HDIG_dom"/>
</dbReference>
<evidence type="ECO:0000313" key="5">
    <source>
        <dbReference type="EMBL" id="QTA38254.1"/>
    </source>
</evidence>
<keyword evidence="6" id="KW-1185">Reference proteome</keyword>
<dbReference type="SUPFAM" id="SSF109604">
    <property type="entry name" value="HD-domain/PDEase-like"/>
    <property type="match status" value="1"/>
</dbReference>
<dbReference type="PROSITE" id="PS51832">
    <property type="entry name" value="HD_GYP"/>
    <property type="match status" value="1"/>
</dbReference>
<feature type="domain" description="HD" evidence="3">
    <location>
        <begin position="507"/>
        <end position="629"/>
    </location>
</feature>
<dbReference type="RefSeq" id="WP_207566973.1">
    <property type="nucleotide sequence ID" value="NZ_CP071446.1"/>
</dbReference>
<dbReference type="Pfam" id="PF13487">
    <property type="entry name" value="HD_5"/>
    <property type="match status" value="1"/>
</dbReference>
<accession>A0ABX7S6Q6</accession>
<keyword evidence="1" id="KW-0175">Coiled coil</keyword>
<feature type="transmembrane region" description="Helical" evidence="2">
    <location>
        <begin position="16"/>
        <end position="37"/>
    </location>
</feature>
<evidence type="ECO:0000313" key="6">
    <source>
        <dbReference type="Proteomes" id="UP000671862"/>
    </source>
</evidence>
<evidence type="ECO:0000259" key="4">
    <source>
        <dbReference type="PROSITE" id="PS51832"/>
    </source>
</evidence>
<dbReference type="NCBIfam" id="TIGR00277">
    <property type="entry name" value="HDIG"/>
    <property type="match status" value="1"/>
</dbReference>
<keyword evidence="2" id="KW-0472">Membrane</keyword>
<keyword evidence="2" id="KW-0812">Transmembrane</keyword>
<dbReference type="PANTHER" id="PTHR43155">
    <property type="entry name" value="CYCLIC DI-GMP PHOSPHODIESTERASE PA4108-RELATED"/>
    <property type="match status" value="1"/>
</dbReference>
<dbReference type="InterPro" id="IPR003607">
    <property type="entry name" value="HD/PDEase_dom"/>
</dbReference>
<sequence length="678" mass="78969">MRLATWVQKKILRKIFILYVIVIIGAVVGFTFFTFYVSLKNLKEKVYIAENWLNEVFSEFVNDISLFSELYSHMPFPEQYFGKMMENFTWVDDIYTFSDGYKKIESHIRPLEKAFTLSSTQVALLKDNKTLEVVKNKKLFVIIPRTKSMDNTEIFHEALIFEISPERFVSKLTQMIQAKNLGISLTKPAKVFTISYPGRFHGYTFYVSTNFLKDYIGVYIYIFPISFAVFVVFYIYFSRVYLRKQFKENIEKPVNSIMRAINIFEERRDVVEEDISGLDEFSIIYSELYNMMVSISAGEQELEMSLDEINSLREKLEDINNKLIDIYQVLRSSDPNLRIEEFSQNILEKLVDQIPGADAGSIILKFEDGYHFTALVGFSENLKSVVIENPEHIAAMNLDGHVGQKEFLEFHNRLPENVKQKLNISGTSKIRSSYFVPIYVLSEKVGAICFDSFNNDTIDIPPYIVEIFSRVVGGFLYLKSLADMRESCLESIILTFAEMAEMKEPYMKGHSKRVGTIARYIAKEMGFEKSKCDIIWRAAILHDIGKMGINEVILNKKEPLSKNELKNIRKHPVYGYKLLENIKPLIEEAKILLYHHERWDGKGYPERLREEEIPVESRIISIAESFDVMVIDKPYKKALSINEAKEIFQNEKGQWDPEIVKVFLKIIDKVYEDVYKNE</sequence>
<keyword evidence="2" id="KW-1133">Transmembrane helix</keyword>
<reference evidence="5 6" key="1">
    <citation type="submission" date="2021-03" db="EMBL/GenBank/DDBJ databases">
        <title>Thermosipho ferrireducens sp.nov., an anaerobic thermophilic iron-reducing bacterium isolated from a deep-sea hydrothermal sulfide deposits.</title>
        <authorList>
            <person name="Zeng X."/>
            <person name="Chen Y."/>
            <person name="Shao Z."/>
        </authorList>
    </citation>
    <scope>NUCLEOTIDE SEQUENCE [LARGE SCALE GENOMIC DNA]</scope>
    <source>
        <strain evidence="5 6">JL129W03</strain>
    </source>
</reference>
<dbReference type="PROSITE" id="PS51831">
    <property type="entry name" value="HD"/>
    <property type="match status" value="1"/>
</dbReference>
<gene>
    <name evidence="5" type="ORF">JYK00_01560</name>
</gene>
<organism evidence="5 6">
    <name type="scientific">Thermosipho ferrireducens</name>
    <dbReference type="NCBI Taxonomy" id="2571116"/>
    <lineage>
        <taxon>Bacteria</taxon>
        <taxon>Thermotogati</taxon>
        <taxon>Thermotogota</taxon>
        <taxon>Thermotogae</taxon>
        <taxon>Thermotogales</taxon>
        <taxon>Fervidobacteriaceae</taxon>
        <taxon>Thermosipho</taxon>
    </lineage>
</organism>
<evidence type="ECO:0000256" key="1">
    <source>
        <dbReference type="SAM" id="Coils"/>
    </source>
</evidence>
<evidence type="ECO:0000256" key="2">
    <source>
        <dbReference type="SAM" id="Phobius"/>
    </source>
</evidence>
<feature type="domain" description="HD-GYP" evidence="4">
    <location>
        <begin position="485"/>
        <end position="678"/>
    </location>
</feature>
<protein>
    <submittedName>
        <fullName evidence="5">HD-GYP domain-containing protein</fullName>
    </submittedName>
</protein>
<dbReference type="SMART" id="SM00471">
    <property type="entry name" value="HDc"/>
    <property type="match status" value="1"/>
</dbReference>
<dbReference type="EMBL" id="CP071446">
    <property type="protein sequence ID" value="QTA38254.1"/>
    <property type="molecule type" value="Genomic_DNA"/>
</dbReference>
<feature type="transmembrane region" description="Helical" evidence="2">
    <location>
        <begin position="218"/>
        <end position="237"/>
    </location>
</feature>
<evidence type="ECO:0000259" key="3">
    <source>
        <dbReference type="PROSITE" id="PS51831"/>
    </source>
</evidence>
<feature type="coiled-coil region" evidence="1">
    <location>
        <begin position="295"/>
        <end position="329"/>
    </location>
</feature>
<dbReference type="CDD" id="cd00077">
    <property type="entry name" value="HDc"/>
    <property type="match status" value="1"/>
</dbReference>